<dbReference type="EMBL" id="CP114014">
    <property type="protein sequence ID" value="XAY03916.1"/>
    <property type="molecule type" value="Genomic_DNA"/>
</dbReference>
<keyword evidence="2" id="KW-1003">Cell membrane</keyword>
<feature type="domain" description="SSD" evidence="8">
    <location>
        <begin position="214"/>
        <end position="312"/>
    </location>
</feature>
<dbReference type="PANTHER" id="PTHR33406">
    <property type="entry name" value="MEMBRANE PROTEIN MJ1562-RELATED"/>
    <property type="match status" value="1"/>
</dbReference>
<dbReference type="Gene3D" id="1.20.1640.10">
    <property type="entry name" value="Multidrug efflux transporter AcrB transmembrane domain"/>
    <property type="match status" value="2"/>
</dbReference>
<accession>A0AAU7AQJ8</accession>
<dbReference type="GO" id="GO:0005886">
    <property type="term" value="C:plasma membrane"/>
    <property type="evidence" value="ECO:0007669"/>
    <property type="project" value="UniProtKB-SubCell"/>
</dbReference>
<evidence type="ECO:0000256" key="2">
    <source>
        <dbReference type="ARBA" id="ARBA00022475"/>
    </source>
</evidence>
<dbReference type="PANTHER" id="PTHR33406:SF13">
    <property type="entry name" value="MEMBRANE PROTEIN YDFJ"/>
    <property type="match status" value="1"/>
</dbReference>
<dbReference type="KEGG" id="parq:DSM112329_00742"/>
<evidence type="ECO:0000259" key="8">
    <source>
        <dbReference type="PROSITE" id="PS50156"/>
    </source>
</evidence>
<keyword evidence="3 7" id="KW-0812">Transmembrane</keyword>
<feature type="compositionally biased region" description="Polar residues" evidence="6">
    <location>
        <begin position="685"/>
        <end position="696"/>
    </location>
</feature>
<feature type="transmembrane region" description="Helical" evidence="7">
    <location>
        <begin position="355"/>
        <end position="375"/>
    </location>
</feature>
<keyword evidence="5 7" id="KW-0472">Membrane</keyword>
<evidence type="ECO:0000256" key="7">
    <source>
        <dbReference type="SAM" id="Phobius"/>
    </source>
</evidence>
<feature type="transmembrane region" description="Helical" evidence="7">
    <location>
        <begin position="286"/>
        <end position="306"/>
    </location>
</feature>
<proteinExistence type="predicted"/>
<evidence type="ECO:0000256" key="1">
    <source>
        <dbReference type="ARBA" id="ARBA00004651"/>
    </source>
</evidence>
<dbReference type="PROSITE" id="PS50156">
    <property type="entry name" value="SSD"/>
    <property type="match status" value="2"/>
</dbReference>
<feature type="domain" description="SSD" evidence="8">
    <location>
        <begin position="529"/>
        <end position="662"/>
    </location>
</feature>
<feature type="transmembrane region" description="Helical" evidence="7">
    <location>
        <begin position="561"/>
        <end position="583"/>
    </location>
</feature>
<feature type="transmembrane region" description="Helical" evidence="7">
    <location>
        <begin position="214"/>
        <end position="234"/>
    </location>
</feature>
<evidence type="ECO:0000256" key="6">
    <source>
        <dbReference type="SAM" id="MobiDB-lite"/>
    </source>
</evidence>
<feature type="transmembrane region" description="Helical" evidence="7">
    <location>
        <begin position="497"/>
        <end position="522"/>
    </location>
</feature>
<feature type="transmembrane region" description="Helical" evidence="7">
    <location>
        <begin position="639"/>
        <end position="663"/>
    </location>
</feature>
<name>A0AAU7AQJ8_9ACTN</name>
<feature type="transmembrane region" description="Helical" evidence="7">
    <location>
        <begin position="395"/>
        <end position="415"/>
    </location>
</feature>
<gene>
    <name evidence="9" type="ORF">DSM112329_00742</name>
</gene>
<dbReference type="AlphaFoldDB" id="A0AAU7AQJ8"/>
<keyword evidence="4 7" id="KW-1133">Transmembrane helix</keyword>
<dbReference type="SUPFAM" id="SSF82866">
    <property type="entry name" value="Multidrug efflux transporter AcrB transmembrane domain"/>
    <property type="match status" value="2"/>
</dbReference>
<protein>
    <recommendedName>
        <fullName evidence="8">SSD domain-containing protein</fullName>
    </recommendedName>
</protein>
<comment type="subcellular location">
    <subcellularLocation>
        <location evidence="1">Cell membrane</location>
        <topology evidence="1">Multi-pass membrane protein</topology>
    </subcellularLocation>
</comment>
<evidence type="ECO:0000256" key="4">
    <source>
        <dbReference type="ARBA" id="ARBA00022989"/>
    </source>
</evidence>
<reference evidence="9" key="1">
    <citation type="submission" date="2022-12" db="EMBL/GenBank/DDBJ databases">
        <title>Paraconexibacter alkalitolerans sp. nov. and Baekduia alba sp. nov., isolated from soil and emended description of the genera Paraconexibacter (Chun et al., 2020) and Baekduia (An et al., 2020).</title>
        <authorList>
            <person name="Vieira S."/>
            <person name="Huber K.J."/>
            <person name="Geppert A."/>
            <person name="Wolf J."/>
            <person name="Neumann-Schaal M."/>
            <person name="Muesken M."/>
            <person name="Overmann J."/>
        </authorList>
    </citation>
    <scope>NUCLEOTIDE SEQUENCE</scope>
    <source>
        <strain evidence="9">AEG42_29</strain>
    </source>
</reference>
<sequence>MVWVLICCVLGAFLPQLERSLAGSGMWATGSESVAARDAAQAANPLAASSALSVVIRGPRAYGQDAAFRAAANRVAGVLRSDAAVAGVVGPTKARLISPDGRTVIVSSGAGASPKEMIRAADRLLQKIPAASGAAYPAYVAGLSSQWADFNRDNRDATLHSEKYALPITLLVLAIAFGSLAAGGLPLLITAIGLAVTGGTLTLLTHVFDVSLWALTFTLIFTMALGIDYALFIVMRFREALKDHTDPAIAAAVTMDTAGRAIAFSGVTVFAALGVCFIIPSPMPRSISLAILLSVALVLVVMFTLMPALMARLGPRIDAGAMPWRRRRQLRAPKPDADQLMHRWGAFVWRHPRPLAAAAVLILVVLALPLAHLQIGIPGDSILPKDASSRQGATLAGAAFGPAAIAPVTAAVAPADADRALAVMRADRDLTGARRTPGRPAGRHIIIQASLTVAPGSRAAGKQIDRLRAVLPQGALVGHAPAELHDLQKAMTGSAPLVLMLILLIGSLLLLVAVQAPIIALAGTLTSTLSTGAALGITVSVFQDGHLSGLLGFEPQGFIDFWVPVFFSAMIFAIAMDYTVFFVSSARERWDQTQDARTAVVHGLGRSGPVIVAAVAAMLAVFGSFAFSPAVPAKEMGVVLGVAVLLDAFLVRLLLLPALIAIAGPRAWHQPAWLGRVLPSFSLSHGQAPQDTQTPADQPVATYA</sequence>
<organism evidence="9">
    <name type="scientific">Paraconexibacter sp. AEG42_29</name>
    <dbReference type="NCBI Taxonomy" id="2997339"/>
    <lineage>
        <taxon>Bacteria</taxon>
        <taxon>Bacillati</taxon>
        <taxon>Actinomycetota</taxon>
        <taxon>Thermoleophilia</taxon>
        <taxon>Solirubrobacterales</taxon>
        <taxon>Paraconexibacteraceae</taxon>
        <taxon>Paraconexibacter</taxon>
    </lineage>
</organism>
<evidence type="ECO:0000313" key="9">
    <source>
        <dbReference type="EMBL" id="XAY03916.1"/>
    </source>
</evidence>
<dbReference type="InterPro" id="IPR004869">
    <property type="entry name" value="MMPL_dom"/>
</dbReference>
<feature type="transmembrane region" description="Helical" evidence="7">
    <location>
        <begin position="164"/>
        <end position="182"/>
    </location>
</feature>
<dbReference type="InterPro" id="IPR000731">
    <property type="entry name" value="SSD"/>
</dbReference>
<feature type="region of interest" description="Disordered" evidence="6">
    <location>
        <begin position="685"/>
        <end position="704"/>
    </location>
</feature>
<feature type="transmembrane region" description="Helical" evidence="7">
    <location>
        <begin position="604"/>
        <end position="627"/>
    </location>
</feature>
<dbReference type="InterPro" id="IPR050545">
    <property type="entry name" value="Mycobact_MmpL"/>
</dbReference>
<evidence type="ECO:0000256" key="5">
    <source>
        <dbReference type="ARBA" id="ARBA00023136"/>
    </source>
</evidence>
<dbReference type="Pfam" id="PF03176">
    <property type="entry name" value="MMPL"/>
    <property type="match status" value="2"/>
</dbReference>
<evidence type="ECO:0000256" key="3">
    <source>
        <dbReference type="ARBA" id="ARBA00022692"/>
    </source>
</evidence>
<feature type="transmembrane region" description="Helical" evidence="7">
    <location>
        <begin position="261"/>
        <end position="280"/>
    </location>
</feature>